<feature type="compositionally biased region" description="Low complexity" evidence="1">
    <location>
        <begin position="1"/>
        <end position="13"/>
    </location>
</feature>
<protein>
    <submittedName>
        <fullName evidence="2">Uncharacterized protein</fullName>
    </submittedName>
</protein>
<proteinExistence type="predicted"/>
<dbReference type="Proteomes" id="UP000253845">
    <property type="component" value="Unassembled WGS sequence"/>
</dbReference>
<dbReference type="AlphaFoldDB" id="A0A370BZV8"/>
<dbReference type="VEuPathDB" id="FungiDB:M747DRAFT_342973"/>
<evidence type="ECO:0000313" key="3">
    <source>
        <dbReference type="Proteomes" id="UP000253845"/>
    </source>
</evidence>
<reference evidence="2 3" key="1">
    <citation type="submission" date="2018-07" db="EMBL/GenBank/DDBJ databases">
        <title>Section-level genome sequencing of Aspergillus section Nigri to investigate inter- and intra-species variation.</title>
        <authorList>
            <consortium name="DOE Joint Genome Institute"/>
            <person name="Vesth T.C."/>
            <person name="Nybo J.L."/>
            <person name="Theobald S."/>
            <person name="Frisvad J.C."/>
            <person name="Larsen T.O."/>
            <person name="Nielsen K.F."/>
            <person name="Hoof J.B."/>
            <person name="Brandl J."/>
            <person name="Salamov A."/>
            <person name="Riley R."/>
            <person name="Gladden J.M."/>
            <person name="Phatale P."/>
            <person name="Nielsen M.T."/>
            <person name="Lyhne E.K."/>
            <person name="Kogle M.E."/>
            <person name="Strasser K."/>
            <person name="McDonnell E."/>
            <person name="Barry K."/>
            <person name="Clum A."/>
            <person name="Chen C."/>
            <person name="Nolan M."/>
            <person name="Sandor L."/>
            <person name="Kuo A."/>
            <person name="Lipzen A."/>
            <person name="Hainaut M."/>
            <person name="Drula E."/>
            <person name="Tsang A."/>
            <person name="Magnuson J.K."/>
            <person name="Henrissat B."/>
            <person name="Wiebenga A."/>
            <person name="Simmons B.A."/>
            <person name="Makela M.R."/>
            <person name="De vries R.P."/>
            <person name="Grigoriev I.V."/>
            <person name="Mortensen U.H."/>
            <person name="Baker S.E."/>
            <person name="Andersen M.R."/>
        </authorList>
    </citation>
    <scope>NUCLEOTIDE SEQUENCE [LARGE SCALE GENOMIC DNA]</scope>
    <source>
        <strain evidence="2 3">ATCC 13496</strain>
    </source>
</reference>
<evidence type="ECO:0000256" key="1">
    <source>
        <dbReference type="SAM" id="MobiDB-lite"/>
    </source>
</evidence>
<dbReference type="EMBL" id="KZ851921">
    <property type="protein sequence ID" value="RDH18972.1"/>
    <property type="molecule type" value="Genomic_DNA"/>
</dbReference>
<accession>A0A370BZV8</accession>
<name>A0A370BZV8_ASPNG</name>
<gene>
    <name evidence="2" type="ORF">M747DRAFT_342973</name>
</gene>
<organism evidence="2 3">
    <name type="scientific">Aspergillus niger ATCC 13496</name>
    <dbReference type="NCBI Taxonomy" id="1353008"/>
    <lineage>
        <taxon>Eukaryota</taxon>
        <taxon>Fungi</taxon>
        <taxon>Dikarya</taxon>
        <taxon>Ascomycota</taxon>
        <taxon>Pezizomycotina</taxon>
        <taxon>Eurotiomycetes</taxon>
        <taxon>Eurotiomycetidae</taxon>
        <taxon>Eurotiales</taxon>
        <taxon>Aspergillaceae</taxon>
        <taxon>Aspergillus</taxon>
        <taxon>Aspergillus subgen. Circumdati</taxon>
    </lineage>
</organism>
<sequence length="107" mass="11265">MAQQGQPQQVAPAAPAPQLPHVPRVGKAFNVLVIRDYLRKVQASAPNVPQDDSSYAGRMLVSWFAVRSAGLDGVQGDILASDGDTTTLSKLPFAATTVEDASISGKF</sequence>
<feature type="region of interest" description="Disordered" evidence="1">
    <location>
        <begin position="1"/>
        <end position="21"/>
    </location>
</feature>
<evidence type="ECO:0000313" key="2">
    <source>
        <dbReference type="EMBL" id="RDH18972.1"/>
    </source>
</evidence>